<evidence type="ECO:0000313" key="1">
    <source>
        <dbReference type="EMBL" id="KAF1975916.1"/>
    </source>
</evidence>
<reference evidence="1" key="1">
    <citation type="journal article" date="2020" name="Stud. Mycol.">
        <title>101 Dothideomycetes genomes: a test case for predicting lifestyles and emergence of pathogens.</title>
        <authorList>
            <person name="Haridas S."/>
            <person name="Albert R."/>
            <person name="Binder M."/>
            <person name="Bloem J."/>
            <person name="Labutti K."/>
            <person name="Salamov A."/>
            <person name="Andreopoulos B."/>
            <person name="Baker S."/>
            <person name="Barry K."/>
            <person name="Bills G."/>
            <person name="Bluhm B."/>
            <person name="Cannon C."/>
            <person name="Castanera R."/>
            <person name="Culley D."/>
            <person name="Daum C."/>
            <person name="Ezra D."/>
            <person name="Gonzalez J."/>
            <person name="Henrissat B."/>
            <person name="Kuo A."/>
            <person name="Liang C."/>
            <person name="Lipzen A."/>
            <person name="Lutzoni F."/>
            <person name="Magnuson J."/>
            <person name="Mondo S."/>
            <person name="Nolan M."/>
            <person name="Ohm R."/>
            <person name="Pangilinan J."/>
            <person name="Park H.-J."/>
            <person name="Ramirez L."/>
            <person name="Alfaro M."/>
            <person name="Sun H."/>
            <person name="Tritt A."/>
            <person name="Yoshinaga Y."/>
            <person name="Zwiers L.-H."/>
            <person name="Turgeon B."/>
            <person name="Goodwin S."/>
            <person name="Spatafora J."/>
            <person name="Crous P."/>
            <person name="Grigoriev I."/>
        </authorList>
    </citation>
    <scope>NUCLEOTIDE SEQUENCE</scope>
    <source>
        <strain evidence="1">CBS 107.79</strain>
    </source>
</reference>
<dbReference type="OrthoDB" id="3940819at2759"/>
<accession>A0A6A5VLL4</accession>
<dbReference type="Proteomes" id="UP000800036">
    <property type="component" value="Unassembled WGS sequence"/>
</dbReference>
<proteinExistence type="predicted"/>
<protein>
    <submittedName>
        <fullName evidence="1">Uncharacterized protein</fullName>
    </submittedName>
</protein>
<dbReference type="EMBL" id="ML976668">
    <property type="protein sequence ID" value="KAF1975916.1"/>
    <property type="molecule type" value="Genomic_DNA"/>
</dbReference>
<evidence type="ECO:0000313" key="2">
    <source>
        <dbReference type="Proteomes" id="UP000800036"/>
    </source>
</evidence>
<dbReference type="AlphaFoldDB" id="A0A6A5VLL4"/>
<sequence>MYELAYSKFFKLASDRAERPVQWRHLHGEGWYGTTLDMCSKQMAGFGRYLQSIDRWHRDWRWQLQSCTRFCDVHFARSIKRAVPSSEHVEDSVWGRMRALLRCKTSEEYYSLLDLLIENELEVKARNWARHKKNPVIAAGLVFCCSNIKDRDVWNTLASNSNVAEQAGQKGYRTGKHVPLLGAIFNGMQMDLQDIQEFDARDRYGVRHSWRGTASPGQRYFINQGREAKKKIASC</sequence>
<keyword evidence="2" id="KW-1185">Reference proteome</keyword>
<organism evidence="1 2">
    <name type="scientific">Bimuria novae-zelandiae CBS 107.79</name>
    <dbReference type="NCBI Taxonomy" id="1447943"/>
    <lineage>
        <taxon>Eukaryota</taxon>
        <taxon>Fungi</taxon>
        <taxon>Dikarya</taxon>
        <taxon>Ascomycota</taxon>
        <taxon>Pezizomycotina</taxon>
        <taxon>Dothideomycetes</taxon>
        <taxon>Pleosporomycetidae</taxon>
        <taxon>Pleosporales</taxon>
        <taxon>Massarineae</taxon>
        <taxon>Didymosphaeriaceae</taxon>
        <taxon>Bimuria</taxon>
    </lineage>
</organism>
<name>A0A6A5VLL4_9PLEO</name>
<gene>
    <name evidence="1" type="ORF">BU23DRAFT_56675</name>
</gene>